<organism evidence="5">
    <name type="scientific">Musca domestica</name>
    <name type="common">House fly</name>
    <dbReference type="NCBI Taxonomy" id="7370"/>
    <lineage>
        <taxon>Eukaryota</taxon>
        <taxon>Metazoa</taxon>
        <taxon>Ecdysozoa</taxon>
        <taxon>Arthropoda</taxon>
        <taxon>Hexapoda</taxon>
        <taxon>Insecta</taxon>
        <taxon>Pterygota</taxon>
        <taxon>Neoptera</taxon>
        <taxon>Endopterygota</taxon>
        <taxon>Diptera</taxon>
        <taxon>Brachycera</taxon>
        <taxon>Muscomorpha</taxon>
        <taxon>Muscoidea</taxon>
        <taxon>Muscidae</taxon>
        <taxon>Musca</taxon>
    </lineage>
</organism>
<proteinExistence type="predicted"/>
<dbReference type="KEGG" id="mde:101895312"/>
<evidence type="ECO:0000256" key="1">
    <source>
        <dbReference type="ARBA" id="ARBA00023242"/>
    </source>
</evidence>
<comment type="subcellular location">
    <subcellularLocation>
        <location evidence="2">Nucleus</location>
    </subcellularLocation>
</comment>
<dbReference type="InterPro" id="IPR005033">
    <property type="entry name" value="YEATS"/>
</dbReference>
<dbReference type="InterPro" id="IPR055127">
    <property type="entry name" value="YEATS2_3HBD"/>
</dbReference>
<dbReference type="GO" id="GO:0006355">
    <property type="term" value="P:regulation of DNA-templated transcription"/>
    <property type="evidence" value="ECO:0007669"/>
    <property type="project" value="InterPro"/>
</dbReference>
<dbReference type="Proteomes" id="UP001652621">
    <property type="component" value="Unplaced"/>
</dbReference>
<dbReference type="InterPro" id="IPR055129">
    <property type="entry name" value="YEATS_dom"/>
</dbReference>
<dbReference type="EnsemblMetazoa" id="MDOA014906-RC">
    <property type="protein sequence ID" value="MDOA014906-PC"/>
    <property type="gene ID" value="MDOA014906"/>
</dbReference>
<dbReference type="OrthoDB" id="1741717at2759"/>
<dbReference type="EnsemblMetazoa" id="MDOA014906-RB">
    <property type="protein sequence ID" value="MDOA014906-PB"/>
    <property type="gene ID" value="MDOA014906"/>
</dbReference>
<evidence type="ECO:0000313" key="6">
    <source>
        <dbReference type="Proteomes" id="UP001652621"/>
    </source>
</evidence>
<dbReference type="PANTHER" id="PTHR23195">
    <property type="entry name" value="YEATS DOMAIN"/>
    <property type="match status" value="1"/>
</dbReference>
<evidence type="ECO:0000259" key="4">
    <source>
        <dbReference type="PROSITE" id="PS51037"/>
    </source>
</evidence>
<keyword evidence="6" id="KW-1185">Reference proteome</keyword>
<dbReference type="eggNOG" id="KOG3149">
    <property type="taxonomic scope" value="Eukaryota"/>
</dbReference>
<gene>
    <name evidence="5" type="primary">101895312</name>
    <name evidence="7" type="synonym">LOC101895312</name>
</gene>
<feature type="region of interest" description="Disordered" evidence="3">
    <location>
        <begin position="1"/>
        <end position="34"/>
    </location>
</feature>
<dbReference type="GO" id="GO:0005634">
    <property type="term" value="C:nucleus"/>
    <property type="evidence" value="ECO:0007669"/>
    <property type="project" value="UniProtKB-SubCell"/>
</dbReference>
<protein>
    <submittedName>
        <fullName evidence="7">Uncharacterized protein LOC101895312</fullName>
    </submittedName>
</protein>
<reference evidence="7" key="2">
    <citation type="submission" date="2025-04" db="UniProtKB">
        <authorList>
            <consortium name="RefSeq"/>
        </authorList>
    </citation>
    <scope>IDENTIFICATION</scope>
    <source>
        <strain evidence="7">Aabys</strain>
    </source>
</reference>
<dbReference type="InterPro" id="IPR038704">
    <property type="entry name" value="YEAST_sf"/>
</dbReference>
<sequence>MFSGQSSPRKRKLSEFHDPDYHQTEQITCDESGGPESCIAKRQKQDTLGTLSVRRSEACVEKVRQIIEREFTSELAFKQKQLLEIDDRLEKARCILDKLRYSLVSDYYKKQDLPVAAVTTSAVRSAQFLFSREDKGPQMQIHPSLKKLIGKKPKDLSDVIRSCPKRTAAKNAVQTIRAKSEIQKKEERKLKQIIRGQGIVIDHSANDDQRTDISAFLNAAQSLKTDSPKQLSITQAEAGKGKLANALNSSRLNNKEKHLFVVGNTSKFIGAEQTMDLRHKPQLLTHKWLVYVQTKKSSTPLEKFVKKVRFHLHHSYRPNDVVDVLSPPFHVARRGWGEFPIRVQLFFHDEFNQKPIQLLHTVVLDKTLSGIQTLGAETLLEVWLKNISGNQPINKTGKTTTEIDLPSRTNRHCEVHPTEELVDDNLLEFLNKIEASQNSISADIEKIQPTFVISEAKVHKSPVKAISATKIGSPDKIQSKTQLENVIKSTVETNKDIKTKEIKHEHKNMSMLNDFKILMKEDIRTMETTNQQQQMVVPPLAANSTSIAVNCVPSQHKSSIFINNDVKISVPFNPVTSAVKRTILPVTNSVRNISASQSTPINSARPTNIQTKHSSVPAKQILQKKLVQLVDSTGKVKYMQMLVATSSSAPNKKTLESSPSIAPKLLTIPSAGVPTTSVSRPAVGPKNNPIPTMKPNIFKIVPENMQTKPQVVTFSTNAKTPTTTTITSTLSTTKITDQIQAIATKQNMISLKNMSKTNGGSSTKNVVFYKEGKLYIIDPLQMKLKQQQKKQVSLLKPQVSLLKQQFKQPQPKETTFSNMSTEKLTADHDYMPSLKTSVQVNSPQVHYGLKQQRLNTLNIFQLMQMKRVLFEKHVLRQQFSNMQNAVEFILRRLKLIAPEDSLVSAFPFVSKSNGDFQSLTAFKQRTHEWLRAKHISVLMRSHKDLQNINISNRETFWTTKEIATFARHYAYTPDIKSLPKINERTDNNCKNFKEIVKGELMHKETSINDTLSDCRKVIKWIDKVWPVLINYQRDEEENQIIDVDEIRQQNEISNGKSTTSSLELKINSGSKHIYLPPPSNLKNECRLITDICKDLSINLEHEEICPNLWYPSAQIVLAHSLNIFLQKIVRSALSLKHQEKCSFIDPIHIIQPSDIAKVLSKSREFDFMTNSNFGINAQVHMYSVKEEKL</sequence>
<dbReference type="PROSITE" id="PS51037">
    <property type="entry name" value="YEATS"/>
    <property type="match status" value="1"/>
</dbReference>
<dbReference type="CDD" id="cd16907">
    <property type="entry name" value="YEATS_YEATS2_like"/>
    <property type="match status" value="1"/>
</dbReference>
<dbReference type="RefSeq" id="XP_011292570.1">
    <property type="nucleotide sequence ID" value="XM_011294268.2"/>
</dbReference>
<dbReference type="Pfam" id="PF22951">
    <property type="entry name" value="3HBD"/>
    <property type="match status" value="1"/>
</dbReference>
<accession>A0A1I8NGI4</accession>
<name>A0A1I8NGI4_MUSDO</name>
<dbReference type="VEuPathDB" id="VectorBase:MDOMA2_016326"/>
<dbReference type="Gene3D" id="2.60.40.1970">
    <property type="entry name" value="YEATS domain"/>
    <property type="match status" value="1"/>
</dbReference>
<dbReference type="EnsemblMetazoa" id="MDOA014906-RA">
    <property type="protein sequence ID" value="MDOA014906-PA"/>
    <property type="gene ID" value="MDOA014906"/>
</dbReference>
<feature type="domain" description="YEATS" evidence="4">
    <location>
        <begin position="250"/>
        <end position="437"/>
    </location>
</feature>
<evidence type="ECO:0000313" key="5">
    <source>
        <dbReference type="EnsemblMetazoa" id="MDOA014906-PC"/>
    </source>
</evidence>
<evidence type="ECO:0000256" key="2">
    <source>
        <dbReference type="PROSITE-ProRule" id="PRU00376"/>
    </source>
</evidence>
<dbReference type="STRING" id="7370.A0A1I8NGI4"/>
<evidence type="ECO:0000313" key="7">
    <source>
        <dbReference type="RefSeq" id="XP_011292570.1"/>
    </source>
</evidence>
<reference evidence="5" key="1">
    <citation type="submission" date="2020-05" db="UniProtKB">
        <authorList>
            <consortium name="EnsemblMetazoa"/>
        </authorList>
    </citation>
    <scope>IDENTIFICATION</scope>
    <source>
        <strain evidence="5">Aabys</strain>
    </source>
</reference>
<dbReference type="AlphaFoldDB" id="A0A1I8NGI4"/>
<keyword evidence="1 2" id="KW-0539">Nucleus</keyword>
<dbReference type="VEuPathDB" id="VectorBase:MDOA014906"/>
<feature type="compositionally biased region" description="Basic and acidic residues" evidence="3">
    <location>
        <begin position="13"/>
        <end position="23"/>
    </location>
</feature>
<dbReference type="Pfam" id="PF03366">
    <property type="entry name" value="YEATS"/>
    <property type="match status" value="1"/>
</dbReference>
<evidence type="ECO:0000256" key="3">
    <source>
        <dbReference type="SAM" id="MobiDB-lite"/>
    </source>
</evidence>